<evidence type="ECO:0000256" key="4">
    <source>
        <dbReference type="ARBA" id="ARBA00023172"/>
    </source>
</evidence>
<dbReference type="InterPro" id="IPR011010">
    <property type="entry name" value="DNA_brk_join_enz"/>
</dbReference>
<feature type="domain" description="Tyr recombinase" evidence="5">
    <location>
        <begin position="145"/>
        <end position="330"/>
    </location>
</feature>
<dbReference type="PANTHER" id="PTHR30629:SF2">
    <property type="entry name" value="PROPHAGE INTEGRASE INTS-RELATED"/>
    <property type="match status" value="1"/>
</dbReference>
<dbReference type="InterPro" id="IPR013762">
    <property type="entry name" value="Integrase-like_cat_sf"/>
</dbReference>
<evidence type="ECO:0000259" key="5">
    <source>
        <dbReference type="PROSITE" id="PS51898"/>
    </source>
</evidence>
<dbReference type="InterPro" id="IPR002104">
    <property type="entry name" value="Integrase_catalytic"/>
</dbReference>
<evidence type="ECO:0000313" key="7">
    <source>
        <dbReference type="Proteomes" id="UP000280955"/>
    </source>
</evidence>
<dbReference type="Pfam" id="PF00589">
    <property type="entry name" value="Phage_integrase"/>
    <property type="match status" value="1"/>
</dbReference>
<protein>
    <submittedName>
        <fullName evidence="6">Phage integrase family protein</fullName>
    </submittedName>
</protein>
<accession>A0ABX9SFU6</accession>
<organism evidence="6 7">
    <name type="scientific">Photorhabdus asymbiotica</name>
    <dbReference type="NCBI Taxonomy" id="291112"/>
    <lineage>
        <taxon>Bacteria</taxon>
        <taxon>Pseudomonadati</taxon>
        <taxon>Pseudomonadota</taxon>
        <taxon>Gammaproteobacteria</taxon>
        <taxon>Enterobacterales</taxon>
        <taxon>Morganellaceae</taxon>
        <taxon>Photorhabdus</taxon>
    </lineage>
</organism>
<sequence>MQQQTKDEAYKASEHVGQHVIDYLNEISKQKLITLYRFDENDYVSQVIKLWIKLSLLLTRRRPEIAISSILTHLLPVVGEEKLINLNRLQLNRVFNNLLAEGKIHEAKRVFALTKQFLSWCESQGYIEHSPLTSMQRKDIGGKTPEPRSRSLSDAEIWVFWHGLDMWEVSAQVKWALRLCLVSARRPDEVIRANRSEFDFERGIWRQGKRNKSRRDHTLPLSPLMRLCVEKLEEANIWNSPWLCPSPKNPQNPLSKGSPAQVVRRMVRDVNKFGLKEFLPRDLRRTARTKLAALGVQNDVARKIMNHALEGIDRIYDKHDYFEQMKEGLNLLSSSIQGIISEDSYRGLKHNFEGEILELPNTSFLYCKIY</sequence>
<dbReference type="PANTHER" id="PTHR30629">
    <property type="entry name" value="PROPHAGE INTEGRASE"/>
    <property type="match status" value="1"/>
</dbReference>
<dbReference type="Gene3D" id="1.10.150.130">
    <property type="match status" value="1"/>
</dbReference>
<comment type="similarity">
    <text evidence="1">Belongs to the 'phage' integrase family.</text>
</comment>
<dbReference type="InterPro" id="IPR010998">
    <property type="entry name" value="Integrase_recombinase_N"/>
</dbReference>
<evidence type="ECO:0000256" key="2">
    <source>
        <dbReference type="ARBA" id="ARBA00022908"/>
    </source>
</evidence>
<dbReference type="EMBL" id="RBLJ01000007">
    <property type="protein sequence ID" value="RKS53996.1"/>
    <property type="molecule type" value="Genomic_DNA"/>
</dbReference>
<dbReference type="RefSeq" id="WP_012776171.1">
    <property type="nucleotide sequence ID" value="NC_012961.1"/>
</dbReference>
<name>A0ABX9SFU6_9GAMM</name>
<keyword evidence="2" id="KW-0229">DNA integration</keyword>
<dbReference type="PROSITE" id="PS51898">
    <property type="entry name" value="TYR_RECOMBINASE"/>
    <property type="match status" value="1"/>
</dbReference>
<keyword evidence="4" id="KW-0233">DNA recombination</keyword>
<proteinExistence type="inferred from homology"/>
<dbReference type="CDD" id="cd00801">
    <property type="entry name" value="INT_P4_C"/>
    <property type="match status" value="1"/>
</dbReference>
<keyword evidence="7" id="KW-1185">Reference proteome</keyword>
<comment type="caution">
    <text evidence="6">The sequence shown here is derived from an EMBL/GenBank/DDBJ whole genome shotgun (WGS) entry which is preliminary data.</text>
</comment>
<evidence type="ECO:0000256" key="3">
    <source>
        <dbReference type="ARBA" id="ARBA00023125"/>
    </source>
</evidence>
<evidence type="ECO:0000313" key="6">
    <source>
        <dbReference type="EMBL" id="RKS53996.1"/>
    </source>
</evidence>
<dbReference type="Gene3D" id="1.10.443.10">
    <property type="entry name" value="Intergrase catalytic core"/>
    <property type="match status" value="1"/>
</dbReference>
<gene>
    <name evidence="6" type="ORF">BDD30_4538</name>
</gene>
<dbReference type="InterPro" id="IPR050808">
    <property type="entry name" value="Phage_Integrase"/>
</dbReference>
<dbReference type="SUPFAM" id="SSF56349">
    <property type="entry name" value="DNA breaking-rejoining enzymes"/>
    <property type="match status" value="1"/>
</dbReference>
<keyword evidence="3" id="KW-0238">DNA-binding</keyword>
<evidence type="ECO:0000256" key="1">
    <source>
        <dbReference type="ARBA" id="ARBA00008857"/>
    </source>
</evidence>
<reference evidence="6 7" key="1">
    <citation type="submission" date="2018-10" db="EMBL/GenBank/DDBJ databases">
        <title>Genomic Encyclopedia of Archaeal and Bacterial Type Strains, Phase II (KMG-II): from individual species to whole genera.</title>
        <authorList>
            <person name="Goeker M."/>
        </authorList>
    </citation>
    <scope>NUCLEOTIDE SEQUENCE [LARGE SCALE GENOMIC DNA]</scope>
    <source>
        <strain evidence="6 7">DSM 15149</strain>
    </source>
</reference>
<dbReference type="Proteomes" id="UP000280955">
    <property type="component" value="Unassembled WGS sequence"/>
</dbReference>